<dbReference type="EMBL" id="JAZHXI010000016">
    <property type="protein sequence ID" value="KAL2062605.1"/>
    <property type="molecule type" value="Genomic_DNA"/>
</dbReference>
<comment type="caution">
    <text evidence="1">The sequence shown here is derived from an EMBL/GenBank/DDBJ whole genome shotgun (WGS) entry which is preliminary data.</text>
</comment>
<dbReference type="Proteomes" id="UP001595075">
    <property type="component" value="Unassembled WGS sequence"/>
</dbReference>
<evidence type="ECO:0000313" key="2">
    <source>
        <dbReference type="Proteomes" id="UP001595075"/>
    </source>
</evidence>
<gene>
    <name evidence="1" type="ORF">VTL71DRAFT_5677</name>
</gene>
<protein>
    <submittedName>
        <fullName evidence="1">Uncharacterized protein</fullName>
    </submittedName>
</protein>
<keyword evidence="2" id="KW-1185">Reference proteome</keyword>
<organism evidence="1 2">
    <name type="scientific">Oculimacula yallundae</name>
    <dbReference type="NCBI Taxonomy" id="86028"/>
    <lineage>
        <taxon>Eukaryota</taxon>
        <taxon>Fungi</taxon>
        <taxon>Dikarya</taxon>
        <taxon>Ascomycota</taxon>
        <taxon>Pezizomycotina</taxon>
        <taxon>Leotiomycetes</taxon>
        <taxon>Helotiales</taxon>
        <taxon>Ploettnerulaceae</taxon>
        <taxon>Oculimacula</taxon>
    </lineage>
</organism>
<reference evidence="1 2" key="1">
    <citation type="journal article" date="2024" name="Commun. Biol.">
        <title>Comparative genomic analysis of thermophilic fungi reveals convergent evolutionary adaptations and gene losses.</title>
        <authorList>
            <person name="Steindorff A.S."/>
            <person name="Aguilar-Pontes M.V."/>
            <person name="Robinson A.J."/>
            <person name="Andreopoulos B."/>
            <person name="LaButti K."/>
            <person name="Kuo A."/>
            <person name="Mondo S."/>
            <person name="Riley R."/>
            <person name="Otillar R."/>
            <person name="Haridas S."/>
            <person name="Lipzen A."/>
            <person name="Grimwood J."/>
            <person name="Schmutz J."/>
            <person name="Clum A."/>
            <person name="Reid I.D."/>
            <person name="Moisan M.C."/>
            <person name="Butler G."/>
            <person name="Nguyen T.T.M."/>
            <person name="Dewar K."/>
            <person name="Conant G."/>
            <person name="Drula E."/>
            <person name="Henrissat B."/>
            <person name="Hansel C."/>
            <person name="Singer S."/>
            <person name="Hutchinson M.I."/>
            <person name="de Vries R.P."/>
            <person name="Natvig D.O."/>
            <person name="Powell A.J."/>
            <person name="Tsang A."/>
            <person name="Grigoriev I.V."/>
        </authorList>
    </citation>
    <scope>NUCLEOTIDE SEQUENCE [LARGE SCALE GENOMIC DNA]</scope>
    <source>
        <strain evidence="1 2">CBS 494.80</strain>
    </source>
</reference>
<evidence type="ECO:0000313" key="1">
    <source>
        <dbReference type="EMBL" id="KAL2062605.1"/>
    </source>
</evidence>
<sequence>MSTALFASATSASALCHHLVANGKLSPLSDFTSSYDHNTSDIYEEVRNNHKEVRDGGDILVAKSLATALSSLAVLTRTLGIPLIVIVIPLVQSSLMNLVHFLIEAHIDSALNDLTLPQLRTLAKNDKLKQLYREILTTEDPAVHFSIADNSSRPFSGESYRSNLLYVYEFFRRGNTPYLVGSVPNTDSADGSFADVVKAWLEQIKAPSEKATFSDVFNKVLTAQTSTQIDGDVKDWPKFTQDLMQIVLPVALVYLPDLDMASGLPLIVENALASMAPQAMSNEAIKSKLLTSIPQNTLGFAQELSTNWAKQIRVLERASLLSIDKDTAGEIYMADRSGGDMLVTLMHQIQDHQYGVGLAAA</sequence>
<name>A0ABR4BY75_9HELO</name>
<accession>A0ABR4BY75</accession>
<proteinExistence type="predicted"/>